<keyword evidence="2" id="KW-0131">Cell cycle</keyword>
<dbReference type="Proteomes" id="UP001223079">
    <property type="component" value="Unassembled WGS sequence"/>
</dbReference>
<evidence type="ECO:0000313" key="2">
    <source>
        <dbReference type="EMBL" id="MDQ0221774.1"/>
    </source>
</evidence>
<proteinExistence type="predicted"/>
<dbReference type="RefSeq" id="WP_307121001.1">
    <property type="nucleotide sequence ID" value="NZ_JAUSTM010000002.1"/>
</dbReference>
<feature type="transmembrane region" description="Helical" evidence="1">
    <location>
        <begin position="45"/>
        <end position="66"/>
    </location>
</feature>
<dbReference type="GO" id="GO:0051301">
    <property type="term" value="P:cell division"/>
    <property type="evidence" value="ECO:0007669"/>
    <property type="project" value="UniProtKB-KW"/>
</dbReference>
<organism evidence="2 3">
    <name type="scientific">Streptococcus moroccensis</name>
    <dbReference type="NCBI Taxonomy" id="1451356"/>
    <lineage>
        <taxon>Bacteria</taxon>
        <taxon>Bacillati</taxon>
        <taxon>Bacillota</taxon>
        <taxon>Bacilli</taxon>
        <taxon>Lactobacillales</taxon>
        <taxon>Streptococcaceae</taxon>
        <taxon>Streptococcus</taxon>
    </lineage>
</organism>
<dbReference type="EMBL" id="JAUSTM010000002">
    <property type="protein sequence ID" value="MDQ0221774.1"/>
    <property type="molecule type" value="Genomic_DNA"/>
</dbReference>
<evidence type="ECO:0000256" key="1">
    <source>
        <dbReference type="SAM" id="Phobius"/>
    </source>
</evidence>
<keyword evidence="1" id="KW-0812">Transmembrane</keyword>
<keyword evidence="1" id="KW-1133">Transmembrane helix</keyword>
<name>A0ABT9YP62_9STRE</name>
<gene>
    <name evidence="2" type="ORF">J2S23_000306</name>
</gene>
<feature type="transmembrane region" description="Helical" evidence="1">
    <location>
        <begin position="72"/>
        <end position="94"/>
    </location>
</feature>
<feature type="transmembrane region" description="Helical" evidence="1">
    <location>
        <begin position="6"/>
        <end position="24"/>
    </location>
</feature>
<keyword evidence="1" id="KW-0472">Membrane</keyword>
<accession>A0ABT9YP62</accession>
<evidence type="ECO:0000313" key="3">
    <source>
        <dbReference type="Proteomes" id="UP001223079"/>
    </source>
</evidence>
<reference evidence="2 3" key="1">
    <citation type="submission" date="2023-07" db="EMBL/GenBank/DDBJ databases">
        <title>Genomic Encyclopedia of Type Strains, Phase IV (KMG-IV): sequencing the most valuable type-strain genomes for metagenomic binning, comparative biology and taxonomic classification.</title>
        <authorList>
            <person name="Goeker M."/>
        </authorList>
    </citation>
    <scope>NUCLEOTIDE SEQUENCE [LARGE SCALE GENOMIC DNA]</scope>
    <source>
        <strain evidence="2 3">DSM 105143</strain>
    </source>
</reference>
<keyword evidence="3" id="KW-1185">Reference proteome</keyword>
<comment type="caution">
    <text evidence="2">The sequence shown here is derived from an EMBL/GenBank/DDBJ whole genome shotgun (WGS) entry which is preliminary data.</text>
</comment>
<keyword evidence="2" id="KW-0132">Cell division</keyword>
<protein>
    <submittedName>
        <fullName evidence="2">Cell division protein FtsW (Lipid II flippase)</fullName>
    </submittedName>
</protein>
<sequence length="102" mass="11706">MSNSFFLILFTCLLYGIIRYFSYITKDRESHEDGGRLNSLFIGRLLFWLGGIILIFFIIDIFRIQMAANPGYGFIGAGLILLTIIILIIIEIVINKQKKSQK</sequence>